<dbReference type="EMBL" id="BMEX01000001">
    <property type="protein sequence ID" value="GGA34003.1"/>
    <property type="molecule type" value="Genomic_DNA"/>
</dbReference>
<protein>
    <recommendedName>
        <fullName evidence="3">YtkA-like domain-containing protein</fullName>
    </recommendedName>
</protein>
<keyword evidence="2" id="KW-0732">Signal</keyword>
<evidence type="ECO:0000313" key="5">
    <source>
        <dbReference type="Proteomes" id="UP000617979"/>
    </source>
</evidence>
<feature type="signal peptide" evidence="2">
    <location>
        <begin position="1"/>
        <end position="21"/>
    </location>
</feature>
<dbReference type="InterPro" id="IPR013783">
    <property type="entry name" value="Ig-like_fold"/>
</dbReference>
<reference evidence="5" key="1">
    <citation type="journal article" date="2019" name="Int. J. Syst. Evol. Microbiol.">
        <title>The Global Catalogue of Microorganisms (GCM) 10K type strain sequencing project: providing services to taxonomists for standard genome sequencing and annotation.</title>
        <authorList>
            <consortium name="The Broad Institute Genomics Platform"/>
            <consortium name="The Broad Institute Genome Sequencing Center for Infectious Disease"/>
            <person name="Wu L."/>
            <person name="Ma J."/>
        </authorList>
    </citation>
    <scope>NUCLEOTIDE SEQUENCE [LARGE SCALE GENOMIC DNA]</scope>
    <source>
        <strain evidence="5">CGMCC 1.12404</strain>
    </source>
</reference>
<comment type="caution">
    <text evidence="4">The sequence shown here is derived from an EMBL/GenBank/DDBJ whole genome shotgun (WGS) entry which is preliminary data.</text>
</comment>
<dbReference type="Pfam" id="PF13115">
    <property type="entry name" value="YtkA"/>
    <property type="match status" value="1"/>
</dbReference>
<feature type="domain" description="YtkA-like" evidence="3">
    <location>
        <begin position="59"/>
        <end position="137"/>
    </location>
</feature>
<proteinExistence type="predicted"/>
<dbReference type="InterPro" id="IPR032693">
    <property type="entry name" value="YtkA-like_dom"/>
</dbReference>
<feature type="region of interest" description="Disordered" evidence="1">
    <location>
        <begin position="23"/>
        <end position="84"/>
    </location>
</feature>
<feature type="compositionally biased region" description="Basic and acidic residues" evidence="1">
    <location>
        <begin position="26"/>
        <end position="49"/>
    </location>
</feature>
<evidence type="ECO:0000313" key="4">
    <source>
        <dbReference type="EMBL" id="GGA34003.1"/>
    </source>
</evidence>
<keyword evidence="5" id="KW-1185">Reference proteome</keyword>
<dbReference type="Gene3D" id="2.60.40.10">
    <property type="entry name" value="Immunoglobulins"/>
    <property type="match status" value="1"/>
</dbReference>
<dbReference type="Proteomes" id="UP000617979">
    <property type="component" value="Unassembled WGS sequence"/>
</dbReference>
<evidence type="ECO:0000256" key="2">
    <source>
        <dbReference type="SAM" id="SignalP"/>
    </source>
</evidence>
<name>A0ABQ1G0G3_9BACL</name>
<dbReference type="RefSeq" id="WP_188429147.1">
    <property type="nucleotide sequence ID" value="NZ_BMEX01000001.1"/>
</dbReference>
<gene>
    <name evidence="4" type="ORF">GCM10007416_03430</name>
</gene>
<evidence type="ECO:0000256" key="1">
    <source>
        <dbReference type="SAM" id="MobiDB-lite"/>
    </source>
</evidence>
<organism evidence="4 5">
    <name type="scientific">Kroppenstedtia guangzhouensis</name>
    <dbReference type="NCBI Taxonomy" id="1274356"/>
    <lineage>
        <taxon>Bacteria</taxon>
        <taxon>Bacillati</taxon>
        <taxon>Bacillota</taxon>
        <taxon>Bacilli</taxon>
        <taxon>Bacillales</taxon>
        <taxon>Thermoactinomycetaceae</taxon>
        <taxon>Kroppenstedtia</taxon>
    </lineage>
</organism>
<sequence>MSAKNWMIGLLALMTAVGLTACGTTPKKETPEKQEQKAHEEDHHEHEGDQGDAAQDLPQVEMNLPKDVRAGKETRMEVRITHEGKPVNDADDVKFEIWKKGAPKDEHEKIDAKKSGDGVYGIEKTFPEAGEYQVMYHVTARGGHVMEPAETLTVGE</sequence>
<feature type="chain" id="PRO_5045905852" description="YtkA-like domain-containing protein" evidence="2">
    <location>
        <begin position="22"/>
        <end position="156"/>
    </location>
</feature>
<accession>A0ABQ1G0G3</accession>
<feature type="compositionally biased region" description="Basic and acidic residues" evidence="1">
    <location>
        <begin position="64"/>
        <end position="84"/>
    </location>
</feature>
<dbReference type="PROSITE" id="PS51257">
    <property type="entry name" value="PROKAR_LIPOPROTEIN"/>
    <property type="match status" value="1"/>
</dbReference>
<evidence type="ECO:0000259" key="3">
    <source>
        <dbReference type="Pfam" id="PF13115"/>
    </source>
</evidence>